<dbReference type="InterPro" id="IPR040040">
    <property type="entry name" value="ATG11"/>
</dbReference>
<dbReference type="GO" id="GO:0060090">
    <property type="term" value="F:molecular adaptor activity"/>
    <property type="evidence" value="ECO:0007669"/>
    <property type="project" value="TreeGrafter"/>
</dbReference>
<dbReference type="GO" id="GO:0000045">
    <property type="term" value="P:autophagosome assembly"/>
    <property type="evidence" value="ECO:0007669"/>
    <property type="project" value="InterPro"/>
</dbReference>
<dbReference type="GO" id="GO:0061723">
    <property type="term" value="P:glycophagy"/>
    <property type="evidence" value="ECO:0007669"/>
    <property type="project" value="TreeGrafter"/>
</dbReference>
<keyword evidence="2" id="KW-1185">Reference proteome</keyword>
<evidence type="ECO:0000313" key="1">
    <source>
        <dbReference type="EMBL" id="KAH0567885.1"/>
    </source>
</evidence>
<evidence type="ECO:0000313" key="2">
    <source>
        <dbReference type="Proteomes" id="UP000826195"/>
    </source>
</evidence>
<dbReference type="GO" id="GO:0034517">
    <property type="term" value="P:ribophagy"/>
    <property type="evidence" value="ECO:0007669"/>
    <property type="project" value="TreeGrafter"/>
</dbReference>
<dbReference type="GO" id="GO:0061709">
    <property type="term" value="P:reticulophagy"/>
    <property type="evidence" value="ECO:0007669"/>
    <property type="project" value="TreeGrafter"/>
</dbReference>
<dbReference type="EMBL" id="JAHXZJ010000001">
    <property type="protein sequence ID" value="KAH0567885.1"/>
    <property type="molecule type" value="Genomic_DNA"/>
</dbReference>
<sequence>MYCGLPELAVPVMSNRMNHGGTILLEFELLMSQILSFQCRSYFNDIQASSSSHILCYSAAAFIVKRSKRSILRDLIKDLGKNAKKIIFETFCRIYQYISIRCTRTKEELSANIYQRLKWMMYVEDKMMVVDGKLAMYHENLKRLRRHLEVLLQIHLVPQMDVSAVSEVARRRTFSQAFLVLASNLACQLLTVHNEEIARCREFQSKFDGNFFGQPISGFGACSA</sequence>
<dbReference type="PANTHER" id="PTHR13222:SF1">
    <property type="entry name" value="RB1-INDUCIBLE COILED-COIL PROTEIN 1"/>
    <property type="match status" value="1"/>
</dbReference>
<dbReference type="AlphaFoldDB" id="A0AAV7J577"/>
<dbReference type="GO" id="GO:0034727">
    <property type="term" value="P:piecemeal microautophagy of the nucleus"/>
    <property type="evidence" value="ECO:0007669"/>
    <property type="project" value="TreeGrafter"/>
</dbReference>
<accession>A0AAV7J577</accession>
<comment type="caution">
    <text evidence="1">The sequence shown here is derived from an EMBL/GenBank/DDBJ whole genome shotgun (WGS) entry which is preliminary data.</text>
</comment>
<name>A0AAV7J577_COTGL</name>
<protein>
    <submittedName>
        <fullName evidence="1">Uncharacterized protein</fullName>
    </submittedName>
</protein>
<dbReference type="Proteomes" id="UP000826195">
    <property type="component" value="Unassembled WGS sequence"/>
</dbReference>
<organism evidence="1 2">
    <name type="scientific">Cotesia glomerata</name>
    <name type="common">Lepidopteran parasitic wasp</name>
    <name type="synonym">Apanteles glomeratus</name>
    <dbReference type="NCBI Taxonomy" id="32391"/>
    <lineage>
        <taxon>Eukaryota</taxon>
        <taxon>Metazoa</taxon>
        <taxon>Ecdysozoa</taxon>
        <taxon>Arthropoda</taxon>
        <taxon>Hexapoda</taxon>
        <taxon>Insecta</taxon>
        <taxon>Pterygota</taxon>
        <taxon>Neoptera</taxon>
        <taxon>Endopterygota</taxon>
        <taxon>Hymenoptera</taxon>
        <taxon>Apocrita</taxon>
        <taxon>Ichneumonoidea</taxon>
        <taxon>Braconidae</taxon>
        <taxon>Microgastrinae</taxon>
        <taxon>Cotesia</taxon>
    </lineage>
</organism>
<gene>
    <name evidence="1" type="ORF">KQX54_015778</name>
</gene>
<dbReference type="GO" id="GO:1990316">
    <property type="term" value="C:Atg1/ULK1 kinase complex"/>
    <property type="evidence" value="ECO:0007669"/>
    <property type="project" value="TreeGrafter"/>
</dbReference>
<dbReference type="GO" id="GO:0019901">
    <property type="term" value="F:protein kinase binding"/>
    <property type="evidence" value="ECO:0007669"/>
    <property type="project" value="TreeGrafter"/>
</dbReference>
<dbReference type="GO" id="GO:0034045">
    <property type="term" value="C:phagophore assembly site membrane"/>
    <property type="evidence" value="ECO:0007669"/>
    <property type="project" value="TreeGrafter"/>
</dbReference>
<reference evidence="1 2" key="1">
    <citation type="journal article" date="2021" name="J. Hered.">
        <title>A chromosome-level genome assembly of the parasitoid wasp, Cotesia glomerata (Hymenoptera: Braconidae).</title>
        <authorList>
            <person name="Pinto B.J."/>
            <person name="Weis J.J."/>
            <person name="Gamble T."/>
            <person name="Ode P.J."/>
            <person name="Paul R."/>
            <person name="Zaspel J.M."/>
        </authorList>
    </citation>
    <scope>NUCLEOTIDE SEQUENCE [LARGE SCALE GENOMIC DNA]</scope>
    <source>
        <strain evidence="1">CgM1</strain>
    </source>
</reference>
<proteinExistence type="predicted"/>
<dbReference type="PANTHER" id="PTHR13222">
    <property type="entry name" value="RB1-INDUCIBLE COILED-COIL"/>
    <property type="match status" value="1"/>
</dbReference>
<dbReference type="GO" id="GO:0000422">
    <property type="term" value="P:autophagy of mitochondrion"/>
    <property type="evidence" value="ECO:0007669"/>
    <property type="project" value="TreeGrafter"/>
</dbReference>